<dbReference type="RefSeq" id="WP_013579585.1">
    <property type="nucleotide sequence ID" value="NC_015064.1"/>
</dbReference>
<accession>E8X4D5</accession>
<dbReference type="KEGG" id="acm:AciX9_1199"/>
<feature type="chain" id="PRO_5003233656" evidence="2">
    <location>
        <begin position="26"/>
        <end position="690"/>
    </location>
</feature>
<feature type="signal peptide" evidence="2">
    <location>
        <begin position="1"/>
        <end position="25"/>
    </location>
</feature>
<dbReference type="InterPro" id="IPR019734">
    <property type="entry name" value="TPR_rpt"/>
</dbReference>
<feature type="repeat" description="TPR" evidence="1">
    <location>
        <begin position="229"/>
        <end position="262"/>
    </location>
</feature>
<dbReference type="InterPro" id="IPR011990">
    <property type="entry name" value="TPR-like_helical_dom_sf"/>
</dbReference>
<dbReference type="Pfam" id="PF14559">
    <property type="entry name" value="TPR_19"/>
    <property type="match status" value="3"/>
</dbReference>
<dbReference type="AlphaFoldDB" id="E8X4D5"/>
<dbReference type="Gene3D" id="1.25.40.10">
    <property type="entry name" value="Tetratricopeptide repeat domain"/>
    <property type="match status" value="3"/>
</dbReference>
<gene>
    <name evidence="3" type="ordered locus">AciX9_1199</name>
</gene>
<dbReference type="SUPFAM" id="SSF48452">
    <property type="entry name" value="TPR-like"/>
    <property type="match status" value="3"/>
</dbReference>
<dbReference type="STRING" id="1198114.AciX9_1199"/>
<dbReference type="PROSITE" id="PS50005">
    <property type="entry name" value="TPR"/>
    <property type="match status" value="2"/>
</dbReference>
<dbReference type="EMBL" id="CP002480">
    <property type="protein sequence ID" value="ADW68262.1"/>
    <property type="molecule type" value="Genomic_DNA"/>
</dbReference>
<protein>
    <submittedName>
        <fullName evidence="3">Tetratricopeptide TPR_1 repeat-containing protein</fullName>
    </submittedName>
</protein>
<feature type="repeat" description="TPR" evidence="1">
    <location>
        <begin position="519"/>
        <end position="552"/>
    </location>
</feature>
<keyword evidence="2" id="KW-0732">Signal</keyword>
<dbReference type="PANTHER" id="PTHR12558:SF13">
    <property type="entry name" value="CELL DIVISION CYCLE PROTEIN 27 HOMOLOG"/>
    <property type="match status" value="1"/>
</dbReference>
<dbReference type="Pfam" id="PF13181">
    <property type="entry name" value="TPR_8"/>
    <property type="match status" value="1"/>
</dbReference>
<proteinExistence type="predicted"/>
<dbReference type="SMART" id="SM00028">
    <property type="entry name" value="TPR"/>
    <property type="match status" value="11"/>
</dbReference>
<evidence type="ECO:0000256" key="1">
    <source>
        <dbReference type="PROSITE-ProRule" id="PRU00339"/>
    </source>
</evidence>
<keyword evidence="4" id="KW-1185">Reference proteome</keyword>
<name>E8X4D5_GRATM</name>
<dbReference type="PaxDb" id="1198114-AciX9_1199"/>
<sequence length="690" mass="75637">MTLRSSAKHIVPVAALLLAAHAVMAQVKPAPVVPPAITDRSSAYYHDGLAHLYEEMAINNGRPDYATQAIEEYKLALNADPNSKYLQDGLADLYFKIGRIREAVTTAQEQVKKDSTDLSAHLLLGKVYLRSLNDMQGPQATEMLQLAIGEYEKIAQLQPKDLETHLILGQLYGLNHDSVKAEAEFKTAREIDSNSEEAVLSIARLYMEEGQPQRAVDVLGGIPADDRGSRTSAALGAAYDQLHKPKDAAKAYQESLDQEPDNVDTERALAAALLLDNQLDPALTVLKQIVAADPTDVQSTIHISEIQRRQGHYDEALVTLDKAKSLNTNSDNLELVFNEAVLYDSLGKYDQAIQTLQGVLASTKKTDGKYSEPEKSNRAIFLDRLGIVYGEESKTPEAITAYKEMVSMGGDYAIRGYQREIDTYRDAHQWKDAVAVGAEASAALPNDKSIQLTYAFQLADTGQVEKGLALANAQLKGGADDRDTLVAIANIDLRLKRSDDAMKQLDKAEALSAKPDDKAYVYLLRATVLDHDKHYDEAEAEYKKVLAIDPNNATVLNDLGYMQAERGIALPDALAMIQKAVTLDPQNGAFLDSLGWVQFKMGQYGPAETNLKKAIDRTASDPSIHDHLGQLYEKTGHLQQAVAQWERSMTEYARSLPADADPADVAKVKHNLEQARTKLARVGGAANKKS</sequence>
<evidence type="ECO:0000313" key="4">
    <source>
        <dbReference type="Proteomes" id="UP000000343"/>
    </source>
</evidence>
<evidence type="ECO:0000256" key="2">
    <source>
        <dbReference type="SAM" id="SignalP"/>
    </source>
</evidence>
<evidence type="ECO:0000313" key="3">
    <source>
        <dbReference type="EMBL" id="ADW68262.1"/>
    </source>
</evidence>
<dbReference type="PANTHER" id="PTHR12558">
    <property type="entry name" value="CELL DIVISION CYCLE 16,23,27"/>
    <property type="match status" value="1"/>
</dbReference>
<keyword evidence="1" id="KW-0802">TPR repeat</keyword>
<dbReference type="eggNOG" id="COG0457">
    <property type="taxonomic scope" value="Bacteria"/>
</dbReference>
<reference evidence="4" key="1">
    <citation type="submission" date="2011-01" db="EMBL/GenBank/DDBJ databases">
        <title>Complete sequence of chromosome of Acidobacterium sp. MP5ACTX9.</title>
        <authorList>
            <consortium name="US DOE Joint Genome Institute"/>
            <person name="Lucas S."/>
            <person name="Copeland A."/>
            <person name="Lapidus A."/>
            <person name="Cheng J.-F."/>
            <person name="Goodwin L."/>
            <person name="Pitluck S."/>
            <person name="Teshima H."/>
            <person name="Detter J.C."/>
            <person name="Han C."/>
            <person name="Tapia R."/>
            <person name="Land M."/>
            <person name="Hauser L."/>
            <person name="Kyrpides N."/>
            <person name="Ivanova N."/>
            <person name="Ovchinnikova G."/>
            <person name="Pagani I."/>
            <person name="Rawat S.R."/>
            <person name="Mannisto M."/>
            <person name="Haggblom M.M."/>
            <person name="Woyke T."/>
        </authorList>
    </citation>
    <scope>NUCLEOTIDE SEQUENCE [LARGE SCALE GENOMIC DNA]</scope>
    <source>
        <strain evidence="4">MP5ACTX9</strain>
    </source>
</reference>
<dbReference type="Proteomes" id="UP000000343">
    <property type="component" value="Chromosome"/>
</dbReference>
<dbReference type="HOGENOM" id="CLU_007251_1_0_0"/>
<organism evidence="4">
    <name type="scientific">Granulicella tundricola (strain ATCC BAA-1859 / DSM 23138 / MP5ACTX9)</name>
    <dbReference type="NCBI Taxonomy" id="1198114"/>
    <lineage>
        <taxon>Bacteria</taxon>
        <taxon>Pseudomonadati</taxon>
        <taxon>Acidobacteriota</taxon>
        <taxon>Terriglobia</taxon>
        <taxon>Terriglobales</taxon>
        <taxon>Acidobacteriaceae</taxon>
        <taxon>Granulicella</taxon>
    </lineage>
</organism>